<dbReference type="Pfam" id="PF00703">
    <property type="entry name" value="Glyco_hydro_2"/>
    <property type="match status" value="1"/>
</dbReference>
<dbReference type="SUPFAM" id="SSF51445">
    <property type="entry name" value="(Trans)glycosidases"/>
    <property type="match status" value="1"/>
</dbReference>
<dbReference type="Gene3D" id="2.60.120.260">
    <property type="entry name" value="Galactose-binding domain-like"/>
    <property type="match status" value="1"/>
</dbReference>
<dbReference type="InterPro" id="IPR006102">
    <property type="entry name" value="Ig-like_GH2"/>
</dbReference>
<evidence type="ECO:0000259" key="6">
    <source>
        <dbReference type="Pfam" id="PF02837"/>
    </source>
</evidence>
<reference evidence="7 8" key="1">
    <citation type="submission" date="2022-04" db="EMBL/GenBank/DDBJ databases">
        <title>Gracilibacillus sp. isolated from saltern.</title>
        <authorList>
            <person name="Won M."/>
            <person name="Lee C.-M."/>
            <person name="Woen H.-Y."/>
            <person name="Kwon S.-W."/>
        </authorList>
    </citation>
    <scope>NUCLEOTIDE SEQUENCE [LARGE SCALE GENOMIC DNA]</scope>
    <source>
        <strain evidence="7 8">SSPM10-3</strain>
    </source>
</reference>
<dbReference type="Pfam" id="PF02837">
    <property type="entry name" value="Glyco_hydro_2_N"/>
    <property type="match status" value="1"/>
</dbReference>
<proteinExistence type="inferred from homology"/>
<evidence type="ECO:0000256" key="2">
    <source>
        <dbReference type="ARBA" id="ARBA00022801"/>
    </source>
</evidence>
<protein>
    <recommendedName>
        <fullName evidence="9">Beta-galactosidase</fullName>
    </recommendedName>
</protein>
<evidence type="ECO:0000256" key="1">
    <source>
        <dbReference type="ARBA" id="ARBA00007401"/>
    </source>
</evidence>
<dbReference type="Gene3D" id="2.60.40.10">
    <property type="entry name" value="Immunoglobulins"/>
    <property type="match status" value="1"/>
</dbReference>
<evidence type="ECO:0000313" key="8">
    <source>
        <dbReference type="Proteomes" id="UP000831537"/>
    </source>
</evidence>
<dbReference type="Proteomes" id="UP000831537">
    <property type="component" value="Chromosome"/>
</dbReference>
<dbReference type="Gene3D" id="3.20.20.80">
    <property type="entry name" value="Glycosidases"/>
    <property type="match status" value="1"/>
</dbReference>
<dbReference type="EMBL" id="CP095071">
    <property type="protein sequence ID" value="UOQ87164.1"/>
    <property type="molecule type" value="Genomic_DNA"/>
</dbReference>
<dbReference type="InterPro" id="IPR036156">
    <property type="entry name" value="Beta-gal/glucu_dom_sf"/>
</dbReference>
<evidence type="ECO:0000259" key="4">
    <source>
        <dbReference type="Pfam" id="PF00703"/>
    </source>
</evidence>
<keyword evidence="2" id="KW-0378">Hydrolase</keyword>
<evidence type="ECO:0000313" key="7">
    <source>
        <dbReference type="EMBL" id="UOQ87164.1"/>
    </source>
</evidence>
<organism evidence="7 8">
    <name type="scientific">Gracilibacillus salinarum</name>
    <dbReference type="NCBI Taxonomy" id="2932255"/>
    <lineage>
        <taxon>Bacteria</taxon>
        <taxon>Bacillati</taxon>
        <taxon>Bacillota</taxon>
        <taxon>Bacilli</taxon>
        <taxon>Bacillales</taxon>
        <taxon>Bacillaceae</taxon>
        <taxon>Gracilibacillus</taxon>
    </lineage>
</organism>
<feature type="domain" description="Glycosyl hydrolases family 2 sugar binding" evidence="6">
    <location>
        <begin position="3"/>
        <end position="135"/>
    </location>
</feature>
<feature type="domain" description="Glycoside hydrolase family 2 catalytic" evidence="5">
    <location>
        <begin position="269"/>
        <end position="483"/>
    </location>
</feature>
<dbReference type="InterPro" id="IPR013783">
    <property type="entry name" value="Ig-like_fold"/>
</dbReference>
<evidence type="ECO:0008006" key="9">
    <source>
        <dbReference type="Google" id="ProtNLM"/>
    </source>
</evidence>
<gene>
    <name evidence="7" type="ORF">MUN87_09895</name>
</gene>
<keyword evidence="8" id="KW-1185">Reference proteome</keyword>
<dbReference type="Pfam" id="PF02836">
    <property type="entry name" value="Glyco_hydro_2_C"/>
    <property type="match status" value="1"/>
</dbReference>
<keyword evidence="3" id="KW-0326">Glycosidase</keyword>
<comment type="similarity">
    <text evidence="1">Belongs to the glycosyl hydrolase 2 family.</text>
</comment>
<dbReference type="InterPro" id="IPR051913">
    <property type="entry name" value="GH2_Domain-Containing"/>
</dbReference>
<sequence>MLNLNGTWHFSLDPNDEQNWIEGIPEETIQVPGSIEEQGYGEATAHQPIGTWKKKREYEGVAWYVKEITIPEDVAGKDVILQLDGVRWITECWLDSQYLGKEDRLSTAQCYSVSHVLKPGEKQRLVVKLDNRMHLPMQESHIHSQHTSTYWGGITGGIQLIARPRQGIKDIAITSDINRHLVELNIALRHENRESLSMEAAIVDDQGKEVTSVSLQELPQEGRLQLEMAKDARKWSPEDPYLYTVEVSLFRDGHLYDKRAVSFGFREITIAKYQILLNDVPVFLTGYVDCCIFPQTGYPVWDIDHYRKQFAIVKSYGFNHVRLHGWTPPEVFWQAADEAGMLVQTELPHWSRQYNDPTKNAPESVHQFLKKELKSILHALKNHPSFVMLSMGNELISEEGHPQMNELVKMARECDNSRIYTDNTGFGNLPAQTREGDFFVPTLNWHPPYNIDHAATTDTTTDYAEVTRLEEKPLIAHEHGQFTMYVRPQEAEKYQGILQPYWLETINETLAAKGLDQQTEAFIEATGVHLVRALKENIEKARRTPNLSGIQLLDIRDFPGQGHATVGILDVFWDDKGLIEPEAFRQFNEPTVLLMRSKQRTYFSQEHLTIQLELSHFGIPCPTANVHWQLVDEEKVYEKGVEQLHDIAGDGIREVVTIKEAIIVDQAKKITLKAWTDCNGKQVSNQWDFWVYPKQNLPRHVERIWTNIDELRASLYGARFENELGVNELSFQPETEVDLAITDQLSRDVMQYVLDGGNLWLMAKEGGQYDEVITRYLPTFWNYLWFPEQVGTTMGMQIHSHPLLNRLPHDGFSDWQWYHLVDRTVALNLESIPKVQPLIEVVDNFNRAKKLAYMFEVRLGRGKIFVSTLNLTNRKQMKSPETQHAFFNIIDYLQSEDFQPDASITVGELLGLFKVKSLIKLTY</sequence>
<dbReference type="RefSeq" id="WP_244747605.1">
    <property type="nucleotide sequence ID" value="NZ_CP095071.1"/>
</dbReference>
<dbReference type="InterPro" id="IPR017853">
    <property type="entry name" value="GH"/>
</dbReference>
<evidence type="ECO:0000256" key="3">
    <source>
        <dbReference type="ARBA" id="ARBA00023295"/>
    </source>
</evidence>
<evidence type="ECO:0000259" key="5">
    <source>
        <dbReference type="Pfam" id="PF02836"/>
    </source>
</evidence>
<dbReference type="PANTHER" id="PTHR42732:SF1">
    <property type="entry name" value="BETA-MANNOSIDASE"/>
    <property type="match status" value="1"/>
</dbReference>
<dbReference type="SUPFAM" id="SSF49785">
    <property type="entry name" value="Galactose-binding domain-like"/>
    <property type="match status" value="1"/>
</dbReference>
<dbReference type="PANTHER" id="PTHR42732">
    <property type="entry name" value="BETA-GALACTOSIDASE"/>
    <property type="match status" value="1"/>
</dbReference>
<dbReference type="InterPro" id="IPR006104">
    <property type="entry name" value="Glyco_hydro_2_N"/>
</dbReference>
<accession>A0ABY4GSF4</accession>
<dbReference type="InterPro" id="IPR006103">
    <property type="entry name" value="Glyco_hydro_2_cat"/>
</dbReference>
<dbReference type="SUPFAM" id="SSF49303">
    <property type="entry name" value="beta-Galactosidase/glucuronidase domain"/>
    <property type="match status" value="1"/>
</dbReference>
<feature type="domain" description="Glycoside hydrolase family 2 immunoglobulin-like beta-sandwich" evidence="4">
    <location>
        <begin position="168"/>
        <end position="266"/>
    </location>
</feature>
<dbReference type="InterPro" id="IPR008979">
    <property type="entry name" value="Galactose-bd-like_sf"/>
</dbReference>
<name>A0ABY4GSF4_9BACI</name>